<proteinExistence type="predicted"/>
<evidence type="ECO:0000313" key="1">
    <source>
        <dbReference type="EMBL" id="KUJ22625.1"/>
    </source>
</evidence>
<reference evidence="1 2" key="1">
    <citation type="submission" date="2015-10" db="EMBL/GenBank/DDBJ databases">
        <title>Full genome of DAOMC 229536 Phialocephala scopiformis, a fungal endophyte of spruce producing the potent anti-insectan compound rugulosin.</title>
        <authorList>
            <consortium name="DOE Joint Genome Institute"/>
            <person name="Walker A.K."/>
            <person name="Frasz S.L."/>
            <person name="Seifert K.A."/>
            <person name="Miller J.D."/>
            <person name="Mondo S.J."/>
            <person name="Labutti K."/>
            <person name="Lipzen A."/>
            <person name="Dockter R."/>
            <person name="Kennedy M."/>
            <person name="Grigoriev I.V."/>
            <person name="Spatafora J.W."/>
        </authorList>
    </citation>
    <scope>NUCLEOTIDE SEQUENCE [LARGE SCALE GENOMIC DNA]</scope>
    <source>
        <strain evidence="1 2">CBS 120377</strain>
    </source>
</reference>
<dbReference type="EMBL" id="KQ947406">
    <property type="protein sequence ID" value="KUJ22625.1"/>
    <property type="molecule type" value="Genomic_DNA"/>
</dbReference>
<dbReference type="KEGG" id="psco:LY89DRAFT_664427"/>
<dbReference type="AlphaFoldDB" id="A0A194XQS0"/>
<organism evidence="1 2">
    <name type="scientific">Mollisia scopiformis</name>
    <name type="common">Conifer needle endophyte fungus</name>
    <name type="synonym">Phialocephala scopiformis</name>
    <dbReference type="NCBI Taxonomy" id="149040"/>
    <lineage>
        <taxon>Eukaryota</taxon>
        <taxon>Fungi</taxon>
        <taxon>Dikarya</taxon>
        <taxon>Ascomycota</taxon>
        <taxon>Pezizomycotina</taxon>
        <taxon>Leotiomycetes</taxon>
        <taxon>Helotiales</taxon>
        <taxon>Mollisiaceae</taxon>
        <taxon>Mollisia</taxon>
    </lineage>
</organism>
<dbReference type="Proteomes" id="UP000070700">
    <property type="component" value="Unassembled WGS sequence"/>
</dbReference>
<name>A0A194XQS0_MOLSC</name>
<dbReference type="RefSeq" id="XP_018076980.1">
    <property type="nucleotide sequence ID" value="XM_018212769.1"/>
</dbReference>
<dbReference type="GeneID" id="28822495"/>
<accession>A0A194XQS0</accession>
<protein>
    <submittedName>
        <fullName evidence="1">Uncharacterized protein</fullName>
    </submittedName>
</protein>
<sequence length="176" mass="19617">MSLLKPFTDAQKKFRGFKIGAVALAAAFPEEKRRAIERRHNIEPDCWAKVDFPDRVSAAHALGVPARQEVRSIKVQRYHPVYFWGEEKKLKSPPLTDESMDDICDTFGKMTPHEVKSSALNDESVDDISNDFAKMNIETVAIGYGLEMQLDSSTTVVSADDAAYDADTDSKMADAE</sequence>
<gene>
    <name evidence="1" type="ORF">LY89DRAFT_664427</name>
</gene>
<keyword evidence="2" id="KW-1185">Reference proteome</keyword>
<dbReference type="InParanoid" id="A0A194XQS0"/>
<evidence type="ECO:0000313" key="2">
    <source>
        <dbReference type="Proteomes" id="UP000070700"/>
    </source>
</evidence>